<keyword evidence="11" id="KW-1185">Reference proteome</keyword>
<reference evidence="10" key="1">
    <citation type="journal article" date="2021" name="Mol. Ecol. Resour.">
        <title>Phylogenomic analyses of the genus Drosophila reveals genomic signals of climate adaptation.</title>
        <authorList>
            <person name="Li F."/>
            <person name="Rane R.V."/>
            <person name="Luria V."/>
            <person name="Xiong Z."/>
            <person name="Chen J."/>
            <person name="Li Z."/>
            <person name="Catullo R.A."/>
            <person name="Griffin P.C."/>
            <person name="Schiffer M."/>
            <person name="Pearce S."/>
            <person name="Lee S.F."/>
            <person name="McElroy K."/>
            <person name="Stocker A."/>
            <person name="Shirriffs J."/>
            <person name="Cockerell F."/>
            <person name="Coppin C."/>
            <person name="Sgro C.M."/>
            <person name="Karger A."/>
            <person name="Cain J.W."/>
            <person name="Weber J.A."/>
            <person name="Santpere G."/>
            <person name="Kirschner M.W."/>
            <person name="Hoffmann A.A."/>
            <person name="Oakeshott J.G."/>
            <person name="Zhang G."/>
        </authorList>
    </citation>
    <scope>NUCLEOTIDE SEQUENCE</scope>
    <source>
        <strain evidence="10">BGI-SZ-2011g</strain>
    </source>
</reference>
<keyword evidence="5 8" id="KW-0472">Membrane</keyword>
<dbReference type="Proteomes" id="UP001200034">
    <property type="component" value="Unassembled WGS sequence"/>
</dbReference>
<feature type="non-terminal residue" evidence="10">
    <location>
        <position position="1"/>
    </location>
</feature>
<proteinExistence type="predicted"/>
<gene>
    <name evidence="10" type="ORF">KR093_005365</name>
</gene>
<evidence type="ECO:0000313" key="11">
    <source>
        <dbReference type="Proteomes" id="UP001200034"/>
    </source>
</evidence>
<keyword evidence="4 8" id="KW-1133">Transmembrane helix</keyword>
<evidence type="ECO:0000313" key="10">
    <source>
        <dbReference type="EMBL" id="KAH8381465.1"/>
    </source>
</evidence>
<feature type="transmembrane region" description="Helical" evidence="8">
    <location>
        <begin position="279"/>
        <end position="303"/>
    </location>
</feature>
<protein>
    <recommendedName>
        <fullName evidence="12">Ionotropic receptor 60a</fullName>
    </recommendedName>
</protein>
<dbReference type="Gene3D" id="1.10.287.70">
    <property type="match status" value="1"/>
</dbReference>
<feature type="signal peptide" evidence="9">
    <location>
        <begin position="1"/>
        <end position="15"/>
    </location>
</feature>
<dbReference type="SUPFAM" id="SSF53850">
    <property type="entry name" value="Periplasmic binding protein-like II"/>
    <property type="match status" value="1"/>
</dbReference>
<evidence type="ECO:0000256" key="9">
    <source>
        <dbReference type="SAM" id="SignalP"/>
    </source>
</evidence>
<comment type="caution">
    <text evidence="10">The sequence shown here is derived from an EMBL/GenBank/DDBJ whole genome shotgun (WGS) entry which is preliminary data.</text>
</comment>
<accession>A0AAD4K777</accession>
<keyword evidence="3 8" id="KW-0812">Transmembrane</keyword>
<dbReference type="InterPro" id="IPR052192">
    <property type="entry name" value="Insect_Ionotropic_Sensory_Rcpt"/>
</dbReference>
<dbReference type="GO" id="GO:0005886">
    <property type="term" value="C:plasma membrane"/>
    <property type="evidence" value="ECO:0007669"/>
    <property type="project" value="UniProtKB-SubCell"/>
</dbReference>
<evidence type="ECO:0000256" key="4">
    <source>
        <dbReference type="ARBA" id="ARBA00022989"/>
    </source>
</evidence>
<evidence type="ECO:0000256" key="2">
    <source>
        <dbReference type="ARBA" id="ARBA00022475"/>
    </source>
</evidence>
<feature type="transmembrane region" description="Helical" evidence="8">
    <location>
        <begin position="534"/>
        <end position="556"/>
    </location>
</feature>
<feature type="chain" id="PRO_5041918075" description="Ionotropic receptor 60a" evidence="9">
    <location>
        <begin position="16"/>
        <end position="571"/>
    </location>
</feature>
<evidence type="ECO:0000256" key="6">
    <source>
        <dbReference type="ARBA" id="ARBA00023170"/>
    </source>
</evidence>
<evidence type="ECO:0008006" key="12">
    <source>
        <dbReference type="Google" id="ProtNLM"/>
    </source>
</evidence>
<keyword evidence="7" id="KW-0325">Glycoprotein</keyword>
<keyword evidence="6" id="KW-0675">Receptor</keyword>
<organism evidence="10 11">
    <name type="scientific">Drosophila rubida</name>
    <dbReference type="NCBI Taxonomy" id="30044"/>
    <lineage>
        <taxon>Eukaryota</taxon>
        <taxon>Metazoa</taxon>
        <taxon>Ecdysozoa</taxon>
        <taxon>Arthropoda</taxon>
        <taxon>Hexapoda</taxon>
        <taxon>Insecta</taxon>
        <taxon>Pterygota</taxon>
        <taxon>Neoptera</taxon>
        <taxon>Endopterygota</taxon>
        <taxon>Diptera</taxon>
        <taxon>Brachycera</taxon>
        <taxon>Muscomorpha</taxon>
        <taxon>Ephydroidea</taxon>
        <taxon>Drosophilidae</taxon>
        <taxon>Drosophila</taxon>
    </lineage>
</organism>
<dbReference type="AlphaFoldDB" id="A0AAD4K777"/>
<evidence type="ECO:0000256" key="1">
    <source>
        <dbReference type="ARBA" id="ARBA00004651"/>
    </source>
</evidence>
<comment type="subcellular location">
    <subcellularLocation>
        <location evidence="1">Cell membrane</location>
        <topology evidence="1">Multi-pass membrane protein</topology>
    </subcellularLocation>
</comment>
<dbReference type="PANTHER" id="PTHR42643">
    <property type="entry name" value="IONOTROPIC RECEPTOR 20A-RELATED"/>
    <property type="match status" value="1"/>
</dbReference>
<evidence type="ECO:0000256" key="8">
    <source>
        <dbReference type="SAM" id="Phobius"/>
    </source>
</evidence>
<keyword evidence="2" id="KW-1003">Cell membrane</keyword>
<sequence>ILLQLLLLLPGQVLNNSLILENESLETEYLKNVIENAVKERSANTLILRKRQANFECPLKDFNIEGMPVLRLNETTTVPIKLVYNCEVIAVVCISELADSNLLTVLAQDLDRMRETRIIIWLQSAPTNVMDCLNVIRDYSRKYNFVNVMVLHSPSLLQKSIVAYRLQPFPDPKMVRISDILSTPMFPDFWRNFRNKTAMTVPNIYPPASYKIQDRKSGMLKLSGHMDMLLLEFAKKHNINLRLPRPLKELENIRKAKITELISTNKVDLTMAGDVYKSLAGFLVVMLAVYLIVSVATTLLEAISCRILGRRYRFSYGNLFVNLNAFGWVLGLPRDLQRHRRSRSLHQVIMVMSIFSLIVVCFFNANLSTFLTKRPEINAIKTFEDLKASGLKVIYDDTFYGFALKNVEARISESQVVYMPNSVRARMLLALNSSNAYHTFDTLWEAIRKYQKYYSDVVLCQPAGLQIMEALPYHVMLPPNSIYLQALDDYIHRVRDVGIQRHWITASINNLIAYKTRSQEYSQPTPLSCDNLKWVWYLLGVCYTGSIFVFIGELCVNRWQRRRQPRLPFVV</sequence>
<keyword evidence="9" id="KW-0732">Signal</keyword>
<evidence type="ECO:0000256" key="7">
    <source>
        <dbReference type="ARBA" id="ARBA00023180"/>
    </source>
</evidence>
<dbReference type="PANTHER" id="PTHR42643:SF41">
    <property type="entry name" value="IONOTROPIC RECEPTOR 20A-RELATED"/>
    <property type="match status" value="1"/>
</dbReference>
<evidence type="ECO:0000256" key="5">
    <source>
        <dbReference type="ARBA" id="ARBA00023136"/>
    </source>
</evidence>
<dbReference type="EMBL" id="JAJJHW010000824">
    <property type="protein sequence ID" value="KAH8381465.1"/>
    <property type="molecule type" value="Genomic_DNA"/>
</dbReference>
<name>A0AAD4K777_9MUSC</name>
<feature type="transmembrane region" description="Helical" evidence="8">
    <location>
        <begin position="348"/>
        <end position="367"/>
    </location>
</feature>
<evidence type="ECO:0000256" key="3">
    <source>
        <dbReference type="ARBA" id="ARBA00022692"/>
    </source>
</evidence>